<dbReference type="PANTHER" id="PTHR21354">
    <property type="entry name" value="ZINC FINGER PROTEIN 511"/>
    <property type="match status" value="1"/>
</dbReference>
<evidence type="ECO:0000313" key="3">
    <source>
        <dbReference type="EMBL" id="TKA31543.1"/>
    </source>
</evidence>
<comment type="caution">
    <text evidence="3">The sequence shown here is derived from an EMBL/GenBank/DDBJ whole genome shotgun (WGS) entry which is preliminary data.</text>
</comment>
<dbReference type="SMART" id="SM00355">
    <property type="entry name" value="ZnF_C2H2"/>
    <property type="match status" value="2"/>
</dbReference>
<protein>
    <recommendedName>
        <fullName evidence="2">C2H2-type domain-containing protein</fullName>
    </recommendedName>
</protein>
<evidence type="ECO:0000256" key="1">
    <source>
        <dbReference type="SAM" id="MobiDB-lite"/>
    </source>
</evidence>
<dbReference type="Proteomes" id="UP000310066">
    <property type="component" value="Unassembled WGS sequence"/>
</dbReference>
<dbReference type="STRING" id="329885.A0A4U0U8D2"/>
<dbReference type="AlphaFoldDB" id="A0A4U0U8D2"/>
<gene>
    <name evidence="3" type="ORF">B0A54_15677</name>
</gene>
<feature type="region of interest" description="Disordered" evidence="1">
    <location>
        <begin position="1"/>
        <end position="41"/>
    </location>
</feature>
<reference evidence="3 4" key="1">
    <citation type="submission" date="2017-03" db="EMBL/GenBank/DDBJ databases">
        <title>Genomes of endolithic fungi from Antarctica.</title>
        <authorList>
            <person name="Coleine C."/>
            <person name="Masonjones S."/>
            <person name="Stajich J.E."/>
        </authorList>
    </citation>
    <scope>NUCLEOTIDE SEQUENCE [LARGE SCALE GENOMIC DNA]</scope>
    <source>
        <strain evidence="3 4">CCFEE 5311</strain>
    </source>
</reference>
<feature type="compositionally biased region" description="Polar residues" evidence="1">
    <location>
        <begin position="32"/>
        <end position="41"/>
    </location>
</feature>
<dbReference type="PANTHER" id="PTHR21354:SF0">
    <property type="entry name" value="ZINC FINGER PROTEIN 511"/>
    <property type="match status" value="1"/>
</dbReference>
<evidence type="ECO:0000313" key="4">
    <source>
        <dbReference type="Proteomes" id="UP000310066"/>
    </source>
</evidence>
<dbReference type="EMBL" id="NAJP01000096">
    <property type="protein sequence ID" value="TKA31543.1"/>
    <property type="molecule type" value="Genomic_DNA"/>
</dbReference>
<dbReference type="OrthoDB" id="18440at2759"/>
<feature type="region of interest" description="Disordered" evidence="1">
    <location>
        <begin position="156"/>
        <end position="206"/>
    </location>
</feature>
<sequence>MAKRLRHASTSSTASTLPHAPKYATLEPDESPVTTASPSTMRCTFPPHKPLTFPTYADYESHYAQTHTTRCTECSANLPTSRFLDLHIAENHDPLLAAKRDRGEKTYTCFVEDCDKVCADWKKRRSHLVEKHGFPRNYDFLVVNTGVDGRRSMLRAGVDAQGHRKSSRERKDSEVTVGSVSTDGSGSTKATSVSERAGGEVEAEEDRIVVGGGLKNHKGATQAAAGSVDDLAESMSSLKMVPRSITFGRRKGGSGLARS</sequence>
<feature type="domain" description="C2H2-type" evidence="2">
    <location>
        <begin position="69"/>
        <end position="92"/>
    </location>
</feature>
<dbReference type="InterPro" id="IPR013087">
    <property type="entry name" value="Znf_C2H2_type"/>
</dbReference>
<name>A0A4U0U8D2_9PEZI</name>
<feature type="domain" description="C2H2-type" evidence="2">
    <location>
        <begin position="107"/>
        <end position="132"/>
    </location>
</feature>
<accession>A0A4U0U8D2</accession>
<proteinExistence type="predicted"/>
<organism evidence="3 4">
    <name type="scientific">Friedmanniomyces endolithicus</name>
    <dbReference type="NCBI Taxonomy" id="329885"/>
    <lineage>
        <taxon>Eukaryota</taxon>
        <taxon>Fungi</taxon>
        <taxon>Dikarya</taxon>
        <taxon>Ascomycota</taxon>
        <taxon>Pezizomycotina</taxon>
        <taxon>Dothideomycetes</taxon>
        <taxon>Dothideomycetidae</taxon>
        <taxon>Mycosphaerellales</taxon>
        <taxon>Teratosphaeriaceae</taxon>
        <taxon>Friedmanniomyces</taxon>
    </lineage>
</organism>
<feature type="compositionally biased region" description="Low complexity" evidence="1">
    <location>
        <begin position="175"/>
        <end position="188"/>
    </location>
</feature>
<evidence type="ECO:0000259" key="2">
    <source>
        <dbReference type="SMART" id="SM00355"/>
    </source>
</evidence>
<dbReference type="InterPro" id="IPR039258">
    <property type="entry name" value="ZNF511"/>
</dbReference>